<dbReference type="RefSeq" id="WP_238236373.1">
    <property type="nucleotide sequence ID" value="NZ_BPQQ01000039.1"/>
</dbReference>
<gene>
    <name evidence="2" type="ORF">GMJLKIPL_3387</name>
</gene>
<dbReference type="Proteomes" id="UP001055153">
    <property type="component" value="Unassembled WGS sequence"/>
</dbReference>
<evidence type="ECO:0000256" key="1">
    <source>
        <dbReference type="SAM" id="MobiDB-lite"/>
    </source>
</evidence>
<evidence type="ECO:0000313" key="3">
    <source>
        <dbReference type="Proteomes" id="UP001055153"/>
    </source>
</evidence>
<feature type="compositionally biased region" description="Basic and acidic residues" evidence="1">
    <location>
        <begin position="77"/>
        <end position="87"/>
    </location>
</feature>
<protein>
    <recommendedName>
        <fullName evidence="4">Uracil-DNA glycosylase</fullName>
    </recommendedName>
</protein>
<evidence type="ECO:0000313" key="2">
    <source>
        <dbReference type="EMBL" id="GJE01456.1"/>
    </source>
</evidence>
<organism evidence="2 3">
    <name type="scientific">Methylobacterium isbiliense</name>
    <dbReference type="NCBI Taxonomy" id="315478"/>
    <lineage>
        <taxon>Bacteria</taxon>
        <taxon>Pseudomonadati</taxon>
        <taxon>Pseudomonadota</taxon>
        <taxon>Alphaproteobacteria</taxon>
        <taxon>Hyphomicrobiales</taxon>
        <taxon>Methylobacteriaceae</taxon>
        <taxon>Methylobacterium</taxon>
    </lineage>
</organism>
<name>A0ABQ4SGG0_9HYPH</name>
<evidence type="ECO:0008006" key="4">
    <source>
        <dbReference type="Google" id="ProtNLM"/>
    </source>
</evidence>
<proteinExistence type="predicted"/>
<accession>A0ABQ4SGG0</accession>
<comment type="caution">
    <text evidence="2">The sequence shown here is derived from an EMBL/GenBank/DDBJ whole genome shotgun (WGS) entry which is preliminary data.</text>
</comment>
<reference evidence="2" key="2">
    <citation type="submission" date="2021-08" db="EMBL/GenBank/DDBJ databases">
        <authorList>
            <person name="Tani A."/>
            <person name="Ola A."/>
            <person name="Ogura Y."/>
            <person name="Katsura K."/>
            <person name="Hayashi T."/>
        </authorList>
    </citation>
    <scope>NUCLEOTIDE SEQUENCE</scope>
    <source>
        <strain evidence="2">DSM 17168</strain>
    </source>
</reference>
<feature type="region of interest" description="Disordered" evidence="1">
    <location>
        <begin position="77"/>
        <end position="114"/>
    </location>
</feature>
<dbReference type="EMBL" id="BPQQ01000039">
    <property type="protein sequence ID" value="GJE01456.1"/>
    <property type="molecule type" value="Genomic_DNA"/>
</dbReference>
<sequence>MKLSDALSDFDLADLGHRLQAAALHQDRCRRHAMRLGVPDDCPETRRAVANVDLAADALVGAERLVATVVRFLADERTGRPEPRTEAARATPLAMRRPGSSLGPVVVPMSVEGR</sequence>
<reference evidence="2" key="1">
    <citation type="journal article" date="2021" name="Front. Microbiol.">
        <title>Comprehensive Comparative Genomics and Phenotyping of Methylobacterium Species.</title>
        <authorList>
            <person name="Alessa O."/>
            <person name="Ogura Y."/>
            <person name="Fujitani Y."/>
            <person name="Takami H."/>
            <person name="Hayashi T."/>
            <person name="Sahin N."/>
            <person name="Tani A."/>
        </authorList>
    </citation>
    <scope>NUCLEOTIDE SEQUENCE</scope>
    <source>
        <strain evidence="2">DSM 17168</strain>
    </source>
</reference>
<keyword evidence="3" id="KW-1185">Reference proteome</keyword>